<dbReference type="Pfam" id="PF00874">
    <property type="entry name" value="PRD"/>
    <property type="match status" value="1"/>
</dbReference>
<keyword evidence="3" id="KW-0805">Transcription regulation</keyword>
<keyword evidence="4" id="KW-0010">Activator</keyword>
<dbReference type="InterPro" id="IPR011608">
    <property type="entry name" value="PRD"/>
</dbReference>
<dbReference type="PROSITE" id="PS51372">
    <property type="entry name" value="PRD_2"/>
    <property type="match status" value="1"/>
</dbReference>
<dbReference type="InterPro" id="IPR013011">
    <property type="entry name" value="PTS_EIIB_2"/>
</dbReference>
<dbReference type="CDD" id="cd05568">
    <property type="entry name" value="PTS_IIB_bgl_like"/>
    <property type="match status" value="1"/>
</dbReference>
<keyword evidence="1" id="KW-0808">Transferase</keyword>
<dbReference type="PANTHER" id="PTHR30185:SF18">
    <property type="entry name" value="TRANSCRIPTIONAL REGULATOR MTLR"/>
    <property type="match status" value="1"/>
</dbReference>
<evidence type="ECO:0000256" key="4">
    <source>
        <dbReference type="ARBA" id="ARBA00023159"/>
    </source>
</evidence>
<evidence type="ECO:0000256" key="6">
    <source>
        <dbReference type="SAM" id="Coils"/>
    </source>
</evidence>
<dbReference type="Pfam" id="PF08279">
    <property type="entry name" value="HTH_11"/>
    <property type="match status" value="1"/>
</dbReference>
<dbReference type="InterPro" id="IPR036390">
    <property type="entry name" value="WH_DNA-bd_sf"/>
</dbReference>
<reference evidence="9" key="2">
    <citation type="submission" date="2021-04" db="EMBL/GenBank/DDBJ databases">
        <authorList>
            <person name="Gilroy R."/>
        </authorList>
    </citation>
    <scope>NUCLEOTIDE SEQUENCE</scope>
    <source>
        <strain evidence="9">ChiSxjej3B15-572</strain>
    </source>
</reference>
<dbReference type="Gene3D" id="1.10.10.10">
    <property type="entry name" value="Winged helix-like DNA-binding domain superfamily/Winged helix DNA-binding domain"/>
    <property type="match status" value="1"/>
</dbReference>
<dbReference type="EMBL" id="DXFH01000019">
    <property type="protein sequence ID" value="HIX35705.1"/>
    <property type="molecule type" value="Genomic_DNA"/>
</dbReference>
<dbReference type="InterPro" id="IPR050661">
    <property type="entry name" value="BglG_antiterminators"/>
</dbReference>
<dbReference type="GO" id="GO:0006355">
    <property type="term" value="P:regulation of DNA-templated transcription"/>
    <property type="evidence" value="ECO:0007669"/>
    <property type="project" value="InterPro"/>
</dbReference>
<dbReference type="SUPFAM" id="SSF52794">
    <property type="entry name" value="PTS system IIB component-like"/>
    <property type="match status" value="1"/>
</dbReference>
<keyword evidence="2" id="KW-0677">Repeat</keyword>
<feature type="domain" description="PRD" evidence="8">
    <location>
        <begin position="294"/>
        <end position="405"/>
    </location>
</feature>
<dbReference type="PANTHER" id="PTHR30185">
    <property type="entry name" value="CRYPTIC BETA-GLUCOSIDE BGL OPERON ANTITERMINATOR"/>
    <property type="match status" value="1"/>
</dbReference>
<keyword evidence="6" id="KW-0175">Coiled coil</keyword>
<evidence type="ECO:0000259" key="7">
    <source>
        <dbReference type="PROSITE" id="PS51099"/>
    </source>
</evidence>
<evidence type="ECO:0000313" key="9">
    <source>
        <dbReference type="EMBL" id="HIX35705.1"/>
    </source>
</evidence>
<dbReference type="InterPro" id="IPR036095">
    <property type="entry name" value="PTS_EIIB-like_sf"/>
</dbReference>
<dbReference type="InterPro" id="IPR036634">
    <property type="entry name" value="PRD_sf"/>
</dbReference>
<feature type="coiled-coil region" evidence="6">
    <location>
        <begin position="338"/>
        <end position="372"/>
    </location>
</feature>
<dbReference type="Proteomes" id="UP000824231">
    <property type="component" value="Unassembled WGS sequence"/>
</dbReference>
<dbReference type="Pfam" id="PF05043">
    <property type="entry name" value="Mga"/>
    <property type="match status" value="1"/>
</dbReference>
<sequence length="501" mass="58074">MMTKSSDKIINTLAKYDRFVTSKELAQIIGVSTKTIYRSVNEINQEYHIPIIKSERGKGYMLDYDHYLKLSGQSHEESSMMVKSPLERRNEVITTLLFTAPLAMNINDVYEKYYVSAELIRQDLVAINKILSKSDLVLERNGNYVAVKGEEQQIRRAINNALVQSKAMNTESINDFASEFEDLSNYDNQFLTTQIDWIQRSLRTTIPYPYNVNIFSHLYVLIKRFRNGKVVRNDDQTALEDKYRQLRVDNSNFWKVSNAVIQNTADYIHRDIPEIESYYLLEYLISMRYNHDFELDDSISSEASRLADYYIAGFRLNPHDQKAKALKSDLISHIRPMYNRLNNQIVIANKLLDDIKSEYQSLFERLKSLSAKAHHDGFLPWNISDDEIGFLTLYFAKYFEEASLHKQVLVMCASGVGTSKLLYAKIHRNFPDLNLVGIASKSDYENNYTKYSNVDLIVSTIPVVPRNNEQVILSSAMFNTQDKNRLSRYLNEKSANKTDDN</sequence>
<protein>
    <submittedName>
        <fullName evidence="9">Transcription antiterminator</fullName>
    </submittedName>
</protein>
<dbReference type="InterPro" id="IPR007737">
    <property type="entry name" value="Mga_HTH"/>
</dbReference>
<dbReference type="InterPro" id="IPR013196">
    <property type="entry name" value="HTH_11"/>
</dbReference>
<gene>
    <name evidence="9" type="ORF">H9856_04830</name>
</gene>
<dbReference type="GO" id="GO:0009401">
    <property type="term" value="P:phosphoenolpyruvate-dependent sugar phosphotransferase system"/>
    <property type="evidence" value="ECO:0007669"/>
    <property type="project" value="InterPro"/>
</dbReference>
<dbReference type="SUPFAM" id="SSF46785">
    <property type="entry name" value="Winged helix' DNA-binding domain"/>
    <property type="match status" value="1"/>
</dbReference>
<dbReference type="AlphaFoldDB" id="A0A9D2ALE0"/>
<comment type="caution">
    <text evidence="9">The sequence shown here is derived from an EMBL/GenBank/DDBJ whole genome shotgun (WGS) entry which is preliminary data.</text>
</comment>
<evidence type="ECO:0000256" key="2">
    <source>
        <dbReference type="ARBA" id="ARBA00022737"/>
    </source>
</evidence>
<reference evidence="9" key="1">
    <citation type="journal article" date="2021" name="PeerJ">
        <title>Extensive microbial diversity within the chicken gut microbiome revealed by metagenomics and culture.</title>
        <authorList>
            <person name="Gilroy R."/>
            <person name="Ravi A."/>
            <person name="Getino M."/>
            <person name="Pursley I."/>
            <person name="Horton D.L."/>
            <person name="Alikhan N.F."/>
            <person name="Baker D."/>
            <person name="Gharbi K."/>
            <person name="Hall N."/>
            <person name="Watson M."/>
            <person name="Adriaenssens E.M."/>
            <person name="Foster-Nyarko E."/>
            <person name="Jarju S."/>
            <person name="Secka A."/>
            <person name="Antonio M."/>
            <person name="Oren A."/>
            <person name="Chaudhuri R.R."/>
            <person name="La Ragione R."/>
            <person name="Hildebrand F."/>
            <person name="Pallen M.J."/>
        </authorList>
    </citation>
    <scope>NUCLEOTIDE SEQUENCE</scope>
    <source>
        <strain evidence="9">ChiSxjej3B15-572</strain>
    </source>
</reference>
<dbReference type="PROSITE" id="PS51099">
    <property type="entry name" value="PTS_EIIB_TYPE_2"/>
    <property type="match status" value="1"/>
</dbReference>
<dbReference type="Gene3D" id="3.40.50.2300">
    <property type="match status" value="1"/>
</dbReference>
<organism evidence="9 10">
    <name type="scientific">Candidatus Limosilactobacillus merdigallinarum</name>
    <dbReference type="NCBI Taxonomy" id="2838652"/>
    <lineage>
        <taxon>Bacteria</taxon>
        <taxon>Bacillati</taxon>
        <taxon>Bacillota</taxon>
        <taxon>Bacilli</taxon>
        <taxon>Lactobacillales</taxon>
        <taxon>Lactobacillaceae</taxon>
        <taxon>Limosilactobacillus</taxon>
    </lineage>
</organism>
<proteinExistence type="predicted"/>
<feature type="domain" description="PTS EIIB type-2" evidence="7">
    <location>
        <begin position="406"/>
        <end position="498"/>
    </location>
</feature>
<keyword evidence="5" id="KW-0804">Transcription</keyword>
<dbReference type="GO" id="GO:0008982">
    <property type="term" value="F:protein-N(PI)-phosphohistidine-sugar phosphotransferase activity"/>
    <property type="evidence" value="ECO:0007669"/>
    <property type="project" value="InterPro"/>
</dbReference>
<accession>A0A9D2ALE0</accession>
<evidence type="ECO:0000256" key="1">
    <source>
        <dbReference type="ARBA" id="ARBA00022679"/>
    </source>
</evidence>
<dbReference type="InterPro" id="IPR036388">
    <property type="entry name" value="WH-like_DNA-bd_sf"/>
</dbReference>
<evidence type="ECO:0000256" key="5">
    <source>
        <dbReference type="ARBA" id="ARBA00023163"/>
    </source>
</evidence>
<evidence type="ECO:0000256" key="3">
    <source>
        <dbReference type="ARBA" id="ARBA00023015"/>
    </source>
</evidence>
<evidence type="ECO:0000313" key="10">
    <source>
        <dbReference type="Proteomes" id="UP000824231"/>
    </source>
</evidence>
<evidence type="ECO:0000259" key="8">
    <source>
        <dbReference type="PROSITE" id="PS51372"/>
    </source>
</evidence>
<name>A0A9D2ALE0_9LACO</name>
<dbReference type="Gene3D" id="1.10.1790.10">
    <property type="entry name" value="PRD domain"/>
    <property type="match status" value="2"/>
</dbReference>
<dbReference type="SUPFAM" id="SSF63520">
    <property type="entry name" value="PTS-regulatory domain, PRD"/>
    <property type="match status" value="2"/>
</dbReference>